<comment type="caution">
    <text evidence="1">The sequence shown here is derived from an EMBL/GenBank/DDBJ whole genome shotgun (WGS) entry which is preliminary data.</text>
</comment>
<accession>A0A218WMQ5</accession>
<sequence length="138" mass="15393">MKAKYGSPLAPNQRTPASTSSIWKGLLWCRNTLQASTCFSIGNGSSTSAWHDPWIPGNPSFKPIPSIGIQVEPNTKVRDLMLFHPKRWNTPLLLNLFDQATVRNILKIHIPLEDYGDSIVWTPSSSGSHSVKSFYLLD</sequence>
<dbReference type="Proteomes" id="UP000197138">
    <property type="component" value="Unassembled WGS sequence"/>
</dbReference>
<name>A0A218WMQ5_PUNGR</name>
<evidence type="ECO:0000313" key="2">
    <source>
        <dbReference type="Proteomes" id="UP000197138"/>
    </source>
</evidence>
<gene>
    <name evidence="1" type="ORF">CDL15_Pgr026729</name>
</gene>
<evidence type="ECO:0008006" key="3">
    <source>
        <dbReference type="Google" id="ProtNLM"/>
    </source>
</evidence>
<evidence type="ECO:0000313" key="1">
    <source>
        <dbReference type="EMBL" id="OWM73630.1"/>
    </source>
</evidence>
<dbReference type="AlphaFoldDB" id="A0A218WMQ5"/>
<organism evidence="1 2">
    <name type="scientific">Punica granatum</name>
    <name type="common">Pomegranate</name>
    <dbReference type="NCBI Taxonomy" id="22663"/>
    <lineage>
        <taxon>Eukaryota</taxon>
        <taxon>Viridiplantae</taxon>
        <taxon>Streptophyta</taxon>
        <taxon>Embryophyta</taxon>
        <taxon>Tracheophyta</taxon>
        <taxon>Spermatophyta</taxon>
        <taxon>Magnoliopsida</taxon>
        <taxon>eudicotyledons</taxon>
        <taxon>Gunneridae</taxon>
        <taxon>Pentapetalae</taxon>
        <taxon>rosids</taxon>
        <taxon>malvids</taxon>
        <taxon>Myrtales</taxon>
        <taxon>Lythraceae</taxon>
        <taxon>Punica</taxon>
    </lineage>
</organism>
<reference evidence="2" key="1">
    <citation type="journal article" date="2017" name="Plant J.">
        <title>The pomegranate (Punica granatum L.) genome and the genomics of punicalagin biosynthesis.</title>
        <authorList>
            <person name="Qin G."/>
            <person name="Xu C."/>
            <person name="Ming R."/>
            <person name="Tang H."/>
            <person name="Guyot R."/>
            <person name="Kramer E.M."/>
            <person name="Hu Y."/>
            <person name="Yi X."/>
            <person name="Qi Y."/>
            <person name="Xu X."/>
            <person name="Gao Z."/>
            <person name="Pan H."/>
            <person name="Jian J."/>
            <person name="Tian Y."/>
            <person name="Yue Z."/>
            <person name="Xu Y."/>
        </authorList>
    </citation>
    <scope>NUCLEOTIDE SEQUENCE [LARGE SCALE GENOMIC DNA]</scope>
    <source>
        <strain evidence="2">cv. Dabenzi</strain>
    </source>
</reference>
<protein>
    <recommendedName>
        <fullName evidence="3">Reverse transcriptase zinc-binding domain-containing protein</fullName>
    </recommendedName>
</protein>
<proteinExistence type="predicted"/>
<dbReference type="EMBL" id="MTKT01003950">
    <property type="protein sequence ID" value="OWM73630.1"/>
    <property type="molecule type" value="Genomic_DNA"/>
</dbReference>